<dbReference type="EMBL" id="AP018316">
    <property type="protein sequence ID" value="BAZ85242.1"/>
    <property type="molecule type" value="Genomic_DNA"/>
</dbReference>
<evidence type="ECO:0000313" key="11">
    <source>
        <dbReference type="Proteomes" id="UP000218702"/>
    </source>
</evidence>
<dbReference type="PANTHER" id="PTHR46390:SF1">
    <property type="entry name" value="MANNOSE-1-PHOSPHATE GUANYLYLTRANSFERASE"/>
    <property type="match status" value="1"/>
</dbReference>
<comment type="similarity">
    <text evidence="1">Belongs to the mannose-6-phosphate isomerase type 2 family.</text>
</comment>
<dbReference type="InterPro" id="IPR051161">
    <property type="entry name" value="Mannose-6P_isomerase_type2"/>
</dbReference>
<keyword evidence="6" id="KW-0342">GTP-binding</keyword>
<dbReference type="EC" id="2.7.7.13" evidence="2"/>
<protein>
    <recommendedName>
        <fullName evidence="2">mannose-1-phosphate guanylyltransferase</fullName>
        <ecNumber evidence="2">2.7.7.13</ecNumber>
    </recommendedName>
</protein>
<evidence type="ECO:0000259" key="8">
    <source>
        <dbReference type="Pfam" id="PF00483"/>
    </source>
</evidence>
<reference evidence="10 11" key="1">
    <citation type="submission" date="2017-06" db="EMBL/GenBank/DDBJ databases">
        <title>Genome sequencing of cyanobaciteial culture collection at National Institute for Environmental Studies (NIES).</title>
        <authorList>
            <person name="Hirose Y."/>
            <person name="Shimura Y."/>
            <person name="Fujisawa T."/>
            <person name="Nakamura Y."/>
            <person name="Kawachi M."/>
        </authorList>
    </citation>
    <scope>NUCLEOTIDE SEQUENCE [LARGE SCALE GENOMIC DNA]</scope>
    <source>
        <strain evidence="10 11">NIES-806</strain>
    </source>
</reference>
<dbReference type="KEGG" id="dcm:NIES806_14420"/>
<dbReference type="GO" id="GO:0004475">
    <property type="term" value="F:mannose-1-phosphate guanylyltransferase (GTP) activity"/>
    <property type="evidence" value="ECO:0007669"/>
    <property type="project" value="UniProtKB-EC"/>
</dbReference>
<dbReference type="FunFam" id="3.90.550.10:FF:000046">
    <property type="entry name" value="Mannose-1-phosphate guanylyltransferase (GDP)"/>
    <property type="match status" value="1"/>
</dbReference>
<evidence type="ECO:0000256" key="6">
    <source>
        <dbReference type="ARBA" id="ARBA00023134"/>
    </source>
</evidence>
<name>A0A1Z4V163_9CYAN</name>
<keyword evidence="4" id="KW-0548">Nucleotidyltransferase</keyword>
<dbReference type="SUPFAM" id="SSF53448">
    <property type="entry name" value="Nucleotide-diphospho-sugar transferases"/>
    <property type="match status" value="1"/>
</dbReference>
<dbReference type="Pfam" id="PF00483">
    <property type="entry name" value="NTP_transferase"/>
    <property type="match status" value="1"/>
</dbReference>
<evidence type="ECO:0000256" key="1">
    <source>
        <dbReference type="ARBA" id="ARBA00006115"/>
    </source>
</evidence>
<dbReference type="InterPro" id="IPR005835">
    <property type="entry name" value="NTP_transferase_dom"/>
</dbReference>
<dbReference type="Gene3D" id="3.90.550.10">
    <property type="entry name" value="Spore Coat Polysaccharide Biosynthesis Protein SpsA, Chain A"/>
    <property type="match status" value="1"/>
</dbReference>
<organism evidence="10 11">
    <name type="scientific">Dolichospermum compactum NIES-806</name>
    <dbReference type="NCBI Taxonomy" id="1973481"/>
    <lineage>
        <taxon>Bacteria</taxon>
        <taxon>Bacillati</taxon>
        <taxon>Cyanobacteriota</taxon>
        <taxon>Cyanophyceae</taxon>
        <taxon>Nostocales</taxon>
        <taxon>Aphanizomenonaceae</taxon>
        <taxon>Dolichospermum</taxon>
        <taxon>Dolichospermum compactum</taxon>
    </lineage>
</organism>
<accession>A0A1Z4V163</accession>
<dbReference type="AlphaFoldDB" id="A0A1Z4V163"/>
<dbReference type="GO" id="GO:0009298">
    <property type="term" value="P:GDP-mannose biosynthetic process"/>
    <property type="evidence" value="ECO:0007669"/>
    <property type="project" value="TreeGrafter"/>
</dbReference>
<dbReference type="InterPro" id="IPR054566">
    <property type="entry name" value="ManC/GMP-like_b-helix"/>
</dbReference>
<keyword evidence="5" id="KW-0547">Nucleotide-binding</keyword>
<evidence type="ECO:0000256" key="2">
    <source>
        <dbReference type="ARBA" id="ARBA00012387"/>
    </source>
</evidence>
<evidence type="ECO:0000256" key="3">
    <source>
        <dbReference type="ARBA" id="ARBA00022679"/>
    </source>
</evidence>
<proteinExistence type="inferred from homology"/>
<dbReference type="GO" id="GO:0005525">
    <property type="term" value="F:GTP binding"/>
    <property type="evidence" value="ECO:0007669"/>
    <property type="project" value="UniProtKB-KW"/>
</dbReference>
<gene>
    <name evidence="10" type="ORF">NIES806_14420</name>
</gene>
<dbReference type="InterPro" id="IPR049577">
    <property type="entry name" value="GMPP_N"/>
</dbReference>
<dbReference type="InterPro" id="IPR029044">
    <property type="entry name" value="Nucleotide-diphossugar_trans"/>
</dbReference>
<evidence type="ECO:0000256" key="5">
    <source>
        <dbReference type="ARBA" id="ARBA00022741"/>
    </source>
</evidence>
<dbReference type="Proteomes" id="UP000218702">
    <property type="component" value="Chromosome"/>
</dbReference>
<keyword evidence="3 10" id="KW-0808">Transferase</keyword>
<evidence type="ECO:0000313" key="10">
    <source>
        <dbReference type="EMBL" id="BAZ85242.1"/>
    </source>
</evidence>
<evidence type="ECO:0000256" key="7">
    <source>
        <dbReference type="ARBA" id="ARBA00047343"/>
    </source>
</evidence>
<sequence length="390" mass="43225">MRYKVSNLPPAPCPLFPVPCSLFPAVYCSELAMYANMNNLFFPVILAGGKGERFWPLSRLDRPKQFLSLDGSSRSLLQATADRLLVLAGGWENLWVITSSPIAQGVREQLPDLPESNLLIESQGRDTAAAVAWTSLEIKKRYGEDAIIGFFPADHWIADPEIFAETLAAAKDLATKKAAIVTLGIKPNFPSTGYGYIEQGEKIGSFNGLAAYHVNRFTEKPDRETAETFLSTGRFSWNSGMFVFRAGVVLSELRTHAPEIMKPLEQHGPDIYPQLPKKSIDYALMEKTSLAYVLPVAFGWDDLGDWNAIERLLKQDDNPNVELATHVGLDTQGAIVYASNADDVIVTIGLEDVVIVRDRNVTLVVKKNRTQEIKQILKILQNDGRFTGLL</sequence>
<evidence type="ECO:0000259" key="9">
    <source>
        <dbReference type="Pfam" id="PF22640"/>
    </source>
</evidence>
<keyword evidence="11" id="KW-1185">Reference proteome</keyword>
<comment type="catalytic activity">
    <reaction evidence="7">
        <text>alpha-D-mannose 1-phosphate + GTP + H(+) = GDP-alpha-D-mannose + diphosphate</text>
        <dbReference type="Rhea" id="RHEA:15229"/>
        <dbReference type="ChEBI" id="CHEBI:15378"/>
        <dbReference type="ChEBI" id="CHEBI:33019"/>
        <dbReference type="ChEBI" id="CHEBI:37565"/>
        <dbReference type="ChEBI" id="CHEBI:57527"/>
        <dbReference type="ChEBI" id="CHEBI:58409"/>
        <dbReference type="EC" id="2.7.7.13"/>
    </reaction>
</comment>
<feature type="domain" description="MannoseP isomerase/GMP-like beta-helix" evidence="9">
    <location>
        <begin position="326"/>
        <end position="379"/>
    </location>
</feature>
<dbReference type="CDD" id="cd02509">
    <property type="entry name" value="GDP-M1P_Guanylyltransferase"/>
    <property type="match status" value="1"/>
</dbReference>
<dbReference type="PANTHER" id="PTHR46390">
    <property type="entry name" value="MANNOSE-1-PHOSPHATE GUANYLYLTRANSFERASE"/>
    <property type="match status" value="1"/>
</dbReference>
<dbReference type="Pfam" id="PF22640">
    <property type="entry name" value="ManC_GMP_beta-helix"/>
    <property type="match status" value="1"/>
</dbReference>
<feature type="domain" description="Nucleotidyl transferase" evidence="8">
    <location>
        <begin position="43"/>
        <end position="313"/>
    </location>
</feature>
<dbReference type="SUPFAM" id="SSF159283">
    <property type="entry name" value="Guanosine diphospho-D-mannose pyrophosphorylase/mannose-6-phosphate isomerase linker domain"/>
    <property type="match status" value="1"/>
</dbReference>
<evidence type="ECO:0000256" key="4">
    <source>
        <dbReference type="ARBA" id="ARBA00022695"/>
    </source>
</evidence>